<evidence type="ECO:0000313" key="3">
    <source>
        <dbReference type="Proteomes" id="UP000664056"/>
    </source>
</evidence>
<reference evidence="2" key="1">
    <citation type="submission" date="2021-03" db="EMBL/GenBank/DDBJ databases">
        <title>Study of the foodborne Vibrio vulnificus isolates from China.</title>
        <authorList>
            <person name="Zheng Z."/>
            <person name="Ye L."/>
        </authorList>
    </citation>
    <scope>NUCLEOTIDE SEQUENCE</scope>
    <source>
        <strain evidence="2">Vv1582</strain>
    </source>
</reference>
<dbReference type="SUPFAM" id="SSF160935">
    <property type="entry name" value="VPA0735-like"/>
    <property type="match status" value="1"/>
</dbReference>
<feature type="chain" id="PRO_5043845613" evidence="1">
    <location>
        <begin position="23"/>
        <end position="358"/>
    </location>
</feature>
<dbReference type="EMBL" id="JAFKOQ010000014">
    <property type="protein sequence ID" value="MBN8123533.1"/>
    <property type="molecule type" value="Genomic_DNA"/>
</dbReference>
<dbReference type="AlphaFoldDB" id="A0AAW4HHC7"/>
<comment type="caution">
    <text evidence="2">The sequence shown here is derived from an EMBL/GenBank/DDBJ whole genome shotgun (WGS) entry which is preliminary data.</text>
</comment>
<evidence type="ECO:0000256" key="1">
    <source>
        <dbReference type="SAM" id="SignalP"/>
    </source>
</evidence>
<proteinExistence type="predicted"/>
<gene>
    <name evidence="2" type="ORF">J0J18_17455</name>
</gene>
<keyword evidence="1" id="KW-0732">Signal</keyword>
<feature type="signal peptide" evidence="1">
    <location>
        <begin position="1"/>
        <end position="22"/>
    </location>
</feature>
<evidence type="ECO:0000313" key="2">
    <source>
        <dbReference type="EMBL" id="MBN8123533.1"/>
    </source>
</evidence>
<dbReference type="RefSeq" id="WP_052697153.1">
    <property type="nucleotide sequence ID" value="NZ_JAERHJ010000015.1"/>
</dbReference>
<dbReference type="Proteomes" id="UP000664056">
    <property type="component" value="Unassembled WGS sequence"/>
</dbReference>
<sequence length="358" mass="39997">MKRTLLALTLVTAFFGSHTAFADTNSTRYPHIAEADVSAVHGVNWDNYVQAETDWNFRQVTNKVGVNQWIHDAPVSKDNQTVIRSNRDVVYSIAVVDVSKGATFRVTDKNNDEFQIIHIIDENHLTHKVVRRGESVTITPDDLSGGNYVYLLARTKDNGNLADTQRRQKLLSFTANSAKPYPAKGFTEQDVVDYRLKLINNVMTGKATVEGVKGFGRTLSDVSDKDYRYAAAFGWGGLMPTTAQYLEAVPGQGATECQEWRIPQPKLNRELGGYWSLTTYGPDGWIAEENFYMSGDKMKDNGDGTSSVYFNCGGELAEYSLDVVDNWAAIARFYEPTDVQETLNYLQTLRGISVKPVQ</sequence>
<dbReference type="Gene3D" id="2.60.120.1600">
    <property type="match status" value="1"/>
</dbReference>
<name>A0AAW4HHC7_VIBVL</name>
<protein>
    <submittedName>
        <fullName evidence="2">DUF1254 domain-containing protein</fullName>
    </submittedName>
</protein>
<accession>A0AAW4HHC7</accession>
<organism evidence="2 3">
    <name type="scientific">Vibrio vulnificus</name>
    <dbReference type="NCBI Taxonomy" id="672"/>
    <lineage>
        <taxon>Bacteria</taxon>
        <taxon>Pseudomonadati</taxon>
        <taxon>Pseudomonadota</taxon>
        <taxon>Gammaproteobacteria</taxon>
        <taxon>Vibrionales</taxon>
        <taxon>Vibrionaceae</taxon>
        <taxon>Vibrio</taxon>
    </lineage>
</organism>